<comment type="similarity">
    <text evidence="3">Belongs to the PTH2 family.</text>
</comment>
<protein>
    <recommendedName>
        <fullName evidence="1">peptidyl-tRNA hydrolase</fullName>
        <ecNumber evidence="1">3.1.1.29</ecNumber>
    </recommendedName>
</protein>
<evidence type="ECO:0000313" key="6">
    <source>
        <dbReference type="Proteomes" id="UP001321047"/>
    </source>
</evidence>
<dbReference type="PANTHER" id="PTHR12649">
    <property type="entry name" value="PEPTIDYL-TRNA HYDROLASE 2"/>
    <property type="match status" value="1"/>
</dbReference>
<evidence type="ECO:0000256" key="3">
    <source>
        <dbReference type="ARBA" id="ARBA00038050"/>
    </source>
</evidence>
<proteinExistence type="inferred from homology"/>
<dbReference type="GO" id="GO:0004045">
    <property type="term" value="F:peptidyl-tRNA hydrolase activity"/>
    <property type="evidence" value="ECO:0007669"/>
    <property type="project" value="UniProtKB-EC"/>
</dbReference>
<dbReference type="GO" id="GO:0005829">
    <property type="term" value="C:cytosol"/>
    <property type="evidence" value="ECO:0007669"/>
    <property type="project" value="TreeGrafter"/>
</dbReference>
<dbReference type="SUPFAM" id="SSF102462">
    <property type="entry name" value="Peptidyl-tRNA hydrolase II"/>
    <property type="match status" value="1"/>
</dbReference>
<dbReference type="EC" id="3.1.1.29" evidence="1"/>
<dbReference type="NCBIfam" id="TIGR00283">
    <property type="entry name" value="arch_pth2"/>
    <property type="match status" value="1"/>
</dbReference>
<dbReference type="Gene3D" id="3.40.1490.10">
    <property type="entry name" value="Bit1"/>
    <property type="match status" value="1"/>
</dbReference>
<comment type="catalytic activity">
    <reaction evidence="4">
        <text>an N-acyl-L-alpha-aminoacyl-tRNA + H2O = an N-acyl-L-amino acid + a tRNA + H(+)</text>
        <dbReference type="Rhea" id="RHEA:54448"/>
        <dbReference type="Rhea" id="RHEA-COMP:10123"/>
        <dbReference type="Rhea" id="RHEA-COMP:13883"/>
        <dbReference type="ChEBI" id="CHEBI:15377"/>
        <dbReference type="ChEBI" id="CHEBI:15378"/>
        <dbReference type="ChEBI" id="CHEBI:59874"/>
        <dbReference type="ChEBI" id="CHEBI:78442"/>
        <dbReference type="ChEBI" id="CHEBI:138191"/>
        <dbReference type="EC" id="3.1.1.29"/>
    </reaction>
</comment>
<evidence type="ECO:0000256" key="4">
    <source>
        <dbReference type="ARBA" id="ARBA00048707"/>
    </source>
</evidence>
<evidence type="ECO:0000256" key="1">
    <source>
        <dbReference type="ARBA" id="ARBA00013260"/>
    </source>
</evidence>
<dbReference type="RefSeq" id="WP_342809767.1">
    <property type="nucleotide sequence ID" value="NZ_JAOPJZ010000017.1"/>
</dbReference>
<dbReference type="CDD" id="cd02407">
    <property type="entry name" value="PTH2_family"/>
    <property type="match status" value="1"/>
</dbReference>
<dbReference type="Pfam" id="PF01981">
    <property type="entry name" value="PTH2"/>
    <property type="match status" value="1"/>
</dbReference>
<dbReference type="AlphaFoldDB" id="A0AAP2ZBE7"/>
<organism evidence="5 6">
    <name type="scientific">Natronosalvus hydrolyticus</name>
    <dbReference type="NCBI Taxonomy" id="2979988"/>
    <lineage>
        <taxon>Archaea</taxon>
        <taxon>Methanobacteriati</taxon>
        <taxon>Methanobacteriota</taxon>
        <taxon>Stenosarchaea group</taxon>
        <taxon>Halobacteria</taxon>
        <taxon>Halobacteriales</taxon>
        <taxon>Natrialbaceae</taxon>
        <taxon>Natronosalvus</taxon>
    </lineage>
</organism>
<keyword evidence="2 5" id="KW-0378">Hydrolase</keyword>
<dbReference type="InterPro" id="IPR002833">
    <property type="entry name" value="PTH2"/>
</dbReference>
<name>A0AAP2ZBE7_9EURY</name>
<sequence>MKQAIIVRNDLDISVGKLVAQACHASVLGYKREEKHGANQAQGNEMKVVVHAGGDTLHELADKARTKGIPSQMVRDAGRTEVERGTVTALAIGPADESEVDSLTGHLPLFKSMEKLGNRGEGGSSG</sequence>
<reference evidence="5 6" key="1">
    <citation type="submission" date="2022-09" db="EMBL/GenBank/DDBJ databases">
        <title>Enrichment on poylsaccharides allowed isolation of novel metabolic and taxonomic groups of Haloarchaea.</title>
        <authorList>
            <person name="Sorokin D.Y."/>
            <person name="Elcheninov A.G."/>
            <person name="Khizhniak T.V."/>
            <person name="Kolganova T.V."/>
            <person name="Kublanov I.V."/>
        </authorList>
    </citation>
    <scope>NUCLEOTIDE SEQUENCE [LARGE SCALE GENOMIC DNA]</scope>
    <source>
        <strain evidence="5 6">AArc-curdl1</strain>
    </source>
</reference>
<dbReference type="InterPro" id="IPR023476">
    <property type="entry name" value="Pep_tRNA_hydro_II_dom_sf"/>
</dbReference>
<comment type="caution">
    <text evidence="5">The sequence shown here is derived from an EMBL/GenBank/DDBJ whole genome shotgun (WGS) entry which is preliminary data.</text>
</comment>
<dbReference type="Proteomes" id="UP001321047">
    <property type="component" value="Unassembled WGS sequence"/>
</dbReference>
<dbReference type="EMBL" id="JAOPJZ010000017">
    <property type="protein sequence ID" value="MCU4753450.1"/>
    <property type="molecule type" value="Genomic_DNA"/>
</dbReference>
<evidence type="ECO:0000313" key="5">
    <source>
        <dbReference type="EMBL" id="MCU4753450.1"/>
    </source>
</evidence>
<keyword evidence="6" id="KW-1185">Reference proteome</keyword>
<accession>A0AAP2ZBE7</accession>
<dbReference type="PANTHER" id="PTHR12649:SF11">
    <property type="entry name" value="PEPTIDYL-TRNA HYDROLASE 2, MITOCHONDRIAL"/>
    <property type="match status" value="1"/>
</dbReference>
<evidence type="ECO:0000256" key="2">
    <source>
        <dbReference type="ARBA" id="ARBA00022801"/>
    </source>
</evidence>
<gene>
    <name evidence="5" type="primary">pth2</name>
    <name evidence="5" type="ORF">OB919_15910</name>
</gene>